<keyword evidence="2" id="KW-1185">Reference proteome</keyword>
<dbReference type="Proteomes" id="UP001201980">
    <property type="component" value="Unassembled WGS sequence"/>
</dbReference>
<protein>
    <submittedName>
        <fullName evidence="1">Uncharacterized protein</fullName>
    </submittedName>
</protein>
<sequence>MPASAIKIDENHGRYNQLKMNAAPGLNAGGFLNKTGGLPLWLNVTQASRTNGVQSRDLSRPRNTPQGQDFMKLGYILLPEQSQVQSLLSGMPRPAGNIGICEIPSTLGFSGPLDLSVAQQAGPGIKVSISTGRGVKSRRFEPEIELSADCTVLGTGLHIEVETVATLVEARGCCPRVRK</sequence>
<evidence type="ECO:0000313" key="1">
    <source>
        <dbReference type="EMBL" id="KAJ2892021.1"/>
    </source>
</evidence>
<reference evidence="1" key="1">
    <citation type="submission" date="2022-07" db="EMBL/GenBank/DDBJ databases">
        <title>Draft genome sequence of Zalerion maritima ATCC 34329, a (micro)plastics degrading marine fungus.</title>
        <authorList>
            <person name="Paco A."/>
            <person name="Goncalves M.F.M."/>
            <person name="Rocha-Santos T.A.P."/>
            <person name="Alves A."/>
        </authorList>
    </citation>
    <scope>NUCLEOTIDE SEQUENCE</scope>
    <source>
        <strain evidence="1">ATCC 34329</strain>
    </source>
</reference>
<comment type="caution">
    <text evidence="1">The sequence shown here is derived from an EMBL/GenBank/DDBJ whole genome shotgun (WGS) entry which is preliminary data.</text>
</comment>
<name>A0AAD5RG95_9PEZI</name>
<accession>A0AAD5RG95</accession>
<gene>
    <name evidence="1" type="ORF">MKZ38_010420</name>
</gene>
<proteinExistence type="predicted"/>
<evidence type="ECO:0000313" key="2">
    <source>
        <dbReference type="Proteomes" id="UP001201980"/>
    </source>
</evidence>
<dbReference type="EMBL" id="JAKWBI020000916">
    <property type="protein sequence ID" value="KAJ2892021.1"/>
    <property type="molecule type" value="Genomic_DNA"/>
</dbReference>
<dbReference type="AlphaFoldDB" id="A0AAD5RG95"/>
<organism evidence="1 2">
    <name type="scientific">Zalerion maritima</name>
    <dbReference type="NCBI Taxonomy" id="339359"/>
    <lineage>
        <taxon>Eukaryota</taxon>
        <taxon>Fungi</taxon>
        <taxon>Dikarya</taxon>
        <taxon>Ascomycota</taxon>
        <taxon>Pezizomycotina</taxon>
        <taxon>Sordariomycetes</taxon>
        <taxon>Lulworthiomycetidae</taxon>
        <taxon>Lulworthiales</taxon>
        <taxon>Lulworthiaceae</taxon>
        <taxon>Zalerion</taxon>
    </lineage>
</organism>